<reference evidence="3 4" key="1">
    <citation type="submission" date="2019-03" db="EMBL/GenBank/DDBJ databases">
        <title>Genomic Encyclopedia of Type Strains, Phase IV (KMG-IV): sequencing the most valuable type-strain genomes for metagenomic binning, comparative biology and taxonomic classification.</title>
        <authorList>
            <person name="Goeker M."/>
        </authorList>
    </citation>
    <scope>NUCLEOTIDE SEQUENCE [LARGE SCALE GENOMIC DNA]</scope>
    <source>
        <strain evidence="3 4">DSM 19345</strain>
    </source>
</reference>
<gene>
    <name evidence="3" type="ORF">EDC22_10454</name>
</gene>
<evidence type="ECO:0000313" key="3">
    <source>
        <dbReference type="EMBL" id="TCT11297.1"/>
    </source>
</evidence>
<organism evidence="3 4">
    <name type="scientific">Tepidamorphus gemmatus</name>
    <dbReference type="NCBI Taxonomy" id="747076"/>
    <lineage>
        <taxon>Bacteria</taxon>
        <taxon>Pseudomonadati</taxon>
        <taxon>Pseudomonadota</taxon>
        <taxon>Alphaproteobacteria</taxon>
        <taxon>Hyphomicrobiales</taxon>
        <taxon>Tepidamorphaceae</taxon>
        <taxon>Tepidamorphus</taxon>
    </lineage>
</organism>
<dbReference type="RefSeq" id="WP_132806066.1">
    <property type="nucleotide sequence ID" value="NZ_SMAK01000004.1"/>
</dbReference>
<dbReference type="Gene3D" id="2.60.40.2420">
    <property type="match status" value="1"/>
</dbReference>
<dbReference type="Pfam" id="PF21112">
    <property type="entry name" value="CsgH"/>
    <property type="match status" value="1"/>
</dbReference>
<evidence type="ECO:0000256" key="1">
    <source>
        <dbReference type="SAM" id="SignalP"/>
    </source>
</evidence>
<dbReference type="Proteomes" id="UP000295678">
    <property type="component" value="Unassembled WGS sequence"/>
</dbReference>
<dbReference type="OrthoDB" id="8367544at2"/>
<name>A0A4R3MG73_9HYPH</name>
<protein>
    <recommendedName>
        <fullName evidence="2">CsgH-like domain-containing protein</fullName>
    </recommendedName>
</protein>
<dbReference type="InterPro" id="IPR047726">
    <property type="entry name" value="CsgH_dom"/>
</dbReference>
<evidence type="ECO:0000259" key="2">
    <source>
        <dbReference type="Pfam" id="PF21112"/>
    </source>
</evidence>
<accession>A0A4R3MG73</accession>
<keyword evidence="4" id="KW-1185">Reference proteome</keyword>
<feature type="chain" id="PRO_5020493566" description="CsgH-like domain-containing protein" evidence="1">
    <location>
        <begin position="25"/>
        <end position="131"/>
    </location>
</feature>
<dbReference type="EMBL" id="SMAK01000004">
    <property type="protein sequence ID" value="TCT11297.1"/>
    <property type="molecule type" value="Genomic_DNA"/>
</dbReference>
<evidence type="ECO:0000313" key="4">
    <source>
        <dbReference type="Proteomes" id="UP000295678"/>
    </source>
</evidence>
<dbReference type="InterPro" id="IPR048632">
    <property type="entry name" value="CsgH-like"/>
</dbReference>
<feature type="signal peptide" evidence="1">
    <location>
        <begin position="1"/>
        <end position="24"/>
    </location>
</feature>
<proteinExistence type="predicted"/>
<feature type="domain" description="CsgH-like" evidence="2">
    <location>
        <begin position="38"/>
        <end position="125"/>
    </location>
</feature>
<sequence length="131" mass="13201">MSTFRILTLMAVLPAALGIGMAGAALGTDPAAATSQPLSCEIRETSINGMVALEAIVRADAPVSGSYSFKVVSTGGGGRSNISQGGEFQVGPGVPATLGTVTLGQRGVTFNAQLEVTSDGKRISCSERISL</sequence>
<dbReference type="NCBIfam" id="NF041112">
    <property type="entry name" value="chap_CsgH_alph"/>
    <property type="match status" value="1"/>
</dbReference>
<dbReference type="InterPro" id="IPR053722">
    <property type="entry name" value="Curli_assembly_CsgC/AgfC"/>
</dbReference>
<comment type="caution">
    <text evidence="3">The sequence shown here is derived from an EMBL/GenBank/DDBJ whole genome shotgun (WGS) entry which is preliminary data.</text>
</comment>
<dbReference type="AlphaFoldDB" id="A0A4R3MG73"/>
<keyword evidence="1" id="KW-0732">Signal</keyword>